<feature type="domain" description="Thioester reductase (TE)" evidence="2">
    <location>
        <begin position="20"/>
        <end position="73"/>
    </location>
</feature>
<dbReference type="InterPro" id="IPR036291">
    <property type="entry name" value="NAD(P)-bd_dom_sf"/>
</dbReference>
<keyword evidence="1" id="KW-0521">NADP</keyword>
<protein>
    <recommendedName>
        <fullName evidence="1">Fatty acyl-CoA reductase</fullName>
        <ecNumber evidence="1">1.2.1.84</ecNumber>
    </recommendedName>
</protein>
<keyword evidence="1" id="KW-0560">Oxidoreductase</keyword>
<dbReference type="Gene3D" id="3.40.50.720">
    <property type="entry name" value="NAD(P)-binding Rossmann-like Domain"/>
    <property type="match status" value="1"/>
</dbReference>
<keyword evidence="1" id="KW-0444">Lipid biosynthesis</keyword>
<comment type="catalytic activity">
    <reaction evidence="1">
        <text>a long-chain fatty acyl-CoA + 2 NADPH + 2 H(+) = a long-chain primary fatty alcohol + 2 NADP(+) + CoA</text>
        <dbReference type="Rhea" id="RHEA:52716"/>
        <dbReference type="ChEBI" id="CHEBI:15378"/>
        <dbReference type="ChEBI" id="CHEBI:57287"/>
        <dbReference type="ChEBI" id="CHEBI:57783"/>
        <dbReference type="ChEBI" id="CHEBI:58349"/>
        <dbReference type="ChEBI" id="CHEBI:77396"/>
        <dbReference type="ChEBI" id="CHEBI:83139"/>
        <dbReference type="EC" id="1.2.1.84"/>
    </reaction>
</comment>
<dbReference type="GO" id="GO:0102965">
    <property type="term" value="F:alcohol-forming long-chain fatty acyl-CoA reductase activity"/>
    <property type="evidence" value="ECO:0007669"/>
    <property type="project" value="UniProtKB-EC"/>
</dbReference>
<dbReference type="Proteomes" id="UP001292094">
    <property type="component" value="Unassembled WGS sequence"/>
</dbReference>
<dbReference type="PANTHER" id="PTHR11011">
    <property type="entry name" value="MALE STERILITY PROTEIN 2-RELATED"/>
    <property type="match status" value="1"/>
</dbReference>
<reference evidence="3" key="1">
    <citation type="submission" date="2023-11" db="EMBL/GenBank/DDBJ databases">
        <title>Genome assemblies of two species of porcelain crab, Petrolisthes cinctipes and Petrolisthes manimaculis (Anomura: Porcellanidae).</title>
        <authorList>
            <person name="Angst P."/>
        </authorList>
    </citation>
    <scope>NUCLEOTIDE SEQUENCE</scope>
    <source>
        <strain evidence="3">PB745_02</strain>
        <tissue evidence="3">Gill</tissue>
    </source>
</reference>
<dbReference type="EMBL" id="JAWZYT010005167">
    <property type="protein sequence ID" value="KAK4291379.1"/>
    <property type="molecule type" value="Genomic_DNA"/>
</dbReference>
<dbReference type="AlphaFoldDB" id="A0AAE1TQ36"/>
<comment type="similarity">
    <text evidence="1">Belongs to the fatty acyl-CoA reductase family.</text>
</comment>
<keyword evidence="4" id="KW-1185">Reference proteome</keyword>
<dbReference type="SUPFAM" id="SSF51735">
    <property type="entry name" value="NAD(P)-binding Rossmann-fold domains"/>
    <property type="match status" value="1"/>
</dbReference>
<accession>A0AAE1TQ36</accession>
<gene>
    <name evidence="3" type="ORF">Pmani_035791</name>
</gene>
<comment type="caution">
    <text evidence="3">The sequence shown here is derived from an EMBL/GenBank/DDBJ whole genome shotgun (WGS) entry which is preliminary data.</text>
</comment>
<evidence type="ECO:0000256" key="1">
    <source>
        <dbReference type="RuleBase" id="RU363097"/>
    </source>
</evidence>
<evidence type="ECO:0000259" key="2">
    <source>
        <dbReference type="Pfam" id="PF07993"/>
    </source>
</evidence>
<keyword evidence="1" id="KW-0443">Lipid metabolism</keyword>
<organism evidence="3 4">
    <name type="scientific">Petrolisthes manimaculis</name>
    <dbReference type="NCBI Taxonomy" id="1843537"/>
    <lineage>
        <taxon>Eukaryota</taxon>
        <taxon>Metazoa</taxon>
        <taxon>Ecdysozoa</taxon>
        <taxon>Arthropoda</taxon>
        <taxon>Crustacea</taxon>
        <taxon>Multicrustacea</taxon>
        <taxon>Malacostraca</taxon>
        <taxon>Eumalacostraca</taxon>
        <taxon>Eucarida</taxon>
        <taxon>Decapoda</taxon>
        <taxon>Pleocyemata</taxon>
        <taxon>Anomura</taxon>
        <taxon>Galatheoidea</taxon>
        <taxon>Porcellanidae</taxon>
        <taxon>Petrolisthes</taxon>
    </lineage>
</organism>
<evidence type="ECO:0000313" key="4">
    <source>
        <dbReference type="Proteomes" id="UP001292094"/>
    </source>
</evidence>
<dbReference type="GO" id="GO:0035336">
    <property type="term" value="P:long-chain fatty-acyl-CoA metabolic process"/>
    <property type="evidence" value="ECO:0007669"/>
    <property type="project" value="TreeGrafter"/>
</dbReference>
<dbReference type="GO" id="GO:0080019">
    <property type="term" value="F:alcohol-forming very long-chain fatty acyl-CoA reductase activity"/>
    <property type="evidence" value="ECO:0007669"/>
    <property type="project" value="InterPro"/>
</dbReference>
<dbReference type="InterPro" id="IPR013120">
    <property type="entry name" value="FAR_NAD-bd"/>
</dbReference>
<name>A0AAE1TQ36_9EUCA</name>
<sequence length="90" mass="10455">MTDLGVSEITEFYRNKTIFITGGTGFMGKVLVEKLLRSCPVRRIYLLMRPKRGVDVEQRLDDMFNYKVNDLKNITQTNQWVTRVQVPSKG</sequence>
<dbReference type="EC" id="1.2.1.84" evidence="1"/>
<dbReference type="InterPro" id="IPR026055">
    <property type="entry name" value="FAR"/>
</dbReference>
<comment type="function">
    <text evidence="1">Catalyzes the reduction of fatty acyl-CoA to fatty alcohols.</text>
</comment>
<dbReference type="Pfam" id="PF07993">
    <property type="entry name" value="NAD_binding_4"/>
    <property type="match status" value="1"/>
</dbReference>
<dbReference type="GO" id="GO:0005777">
    <property type="term" value="C:peroxisome"/>
    <property type="evidence" value="ECO:0007669"/>
    <property type="project" value="TreeGrafter"/>
</dbReference>
<dbReference type="PANTHER" id="PTHR11011:SF116">
    <property type="entry name" value="FATTY ACYL-COA REDUCTASE CG5065-RELATED"/>
    <property type="match status" value="1"/>
</dbReference>
<evidence type="ECO:0000313" key="3">
    <source>
        <dbReference type="EMBL" id="KAK4291379.1"/>
    </source>
</evidence>
<proteinExistence type="inferred from homology"/>